<dbReference type="GO" id="GO:0046872">
    <property type="term" value="F:metal ion binding"/>
    <property type="evidence" value="ECO:0007669"/>
    <property type="project" value="UniProtKB-UniRule"/>
</dbReference>
<comment type="function">
    <text evidence="17">Catalyzes the dehydration of the S-form of NAD(P)HX at the expense of ADP, which is converted to AMP. Together with NAD(P)HX epimerase, which catalyzes the epimerization of the S- and R-forms, the enzyme allows the repair of both epimers of NAD(P)HX, a damaged form of NAD(P)H that is a result of enzymatic or heat-dependent hydration.</text>
</comment>
<proteinExistence type="inferred from homology"/>
<feature type="binding site" evidence="17">
    <location>
        <position position="336"/>
    </location>
    <ligand>
        <name>(6S)-NADPHX</name>
        <dbReference type="ChEBI" id="CHEBI:64076"/>
    </ligand>
</feature>
<evidence type="ECO:0000256" key="7">
    <source>
        <dbReference type="ARBA" id="ARBA00022840"/>
    </source>
</evidence>
<feature type="binding site" evidence="18">
    <location>
        <begin position="132"/>
        <end position="138"/>
    </location>
    <ligand>
        <name>(6S)-NADPHX</name>
        <dbReference type="ChEBI" id="CHEBI:64076"/>
    </ligand>
</feature>
<comment type="similarity">
    <text evidence="18">Belongs to the NnrE/AIBP family.</text>
</comment>
<comment type="cofactor">
    <cofactor evidence="18 19">
        <name>K(+)</name>
        <dbReference type="ChEBI" id="CHEBI:29103"/>
    </cofactor>
    <text evidence="18 19">Binds 1 potassium ion per subunit.</text>
</comment>
<gene>
    <name evidence="18" type="primary">nnrE</name>
    <name evidence="17" type="synonym">nnrD</name>
    <name evidence="22" type="ORF">CLV27_0417</name>
</gene>
<dbReference type="EMBL" id="SMFV01000001">
    <property type="protein sequence ID" value="TCK06614.1"/>
    <property type="molecule type" value="Genomic_DNA"/>
</dbReference>
<evidence type="ECO:0000256" key="15">
    <source>
        <dbReference type="ARBA" id="ARBA00048238"/>
    </source>
</evidence>
<dbReference type="SUPFAM" id="SSF53613">
    <property type="entry name" value="Ribokinase-like"/>
    <property type="match status" value="1"/>
</dbReference>
<comment type="similarity">
    <text evidence="3 19">In the N-terminal section; belongs to the NnrE/AIBP family.</text>
</comment>
<evidence type="ECO:0000256" key="11">
    <source>
        <dbReference type="ARBA" id="ARBA00023235"/>
    </source>
</evidence>
<feature type="binding site" evidence="17">
    <location>
        <position position="454"/>
    </location>
    <ligand>
        <name>(6S)-NADPHX</name>
        <dbReference type="ChEBI" id="CHEBI:64076"/>
    </ligand>
</feature>
<dbReference type="InterPro" id="IPR029056">
    <property type="entry name" value="Ribokinase-like"/>
</dbReference>
<keyword evidence="7 17" id="KW-0067">ATP-binding</keyword>
<keyword evidence="10 17" id="KW-0520">NAD</keyword>
<comment type="catalytic activity">
    <reaction evidence="15 17 19">
        <text>(6S)-NADHX + ADP = AMP + phosphate + NADH + H(+)</text>
        <dbReference type="Rhea" id="RHEA:32223"/>
        <dbReference type="ChEBI" id="CHEBI:15378"/>
        <dbReference type="ChEBI" id="CHEBI:43474"/>
        <dbReference type="ChEBI" id="CHEBI:57945"/>
        <dbReference type="ChEBI" id="CHEBI:64074"/>
        <dbReference type="ChEBI" id="CHEBI:456215"/>
        <dbReference type="ChEBI" id="CHEBI:456216"/>
        <dbReference type="EC" id="4.2.1.136"/>
    </reaction>
</comment>
<dbReference type="GO" id="GO:0046496">
    <property type="term" value="P:nicotinamide nucleotide metabolic process"/>
    <property type="evidence" value="ECO:0007669"/>
    <property type="project" value="UniProtKB-UniRule"/>
</dbReference>
<evidence type="ECO:0000256" key="3">
    <source>
        <dbReference type="ARBA" id="ARBA00006001"/>
    </source>
</evidence>
<dbReference type="FunFam" id="3.40.50.10260:FF:000003">
    <property type="entry name" value="Multifunctional fusion protein"/>
    <property type="match status" value="1"/>
</dbReference>
<feature type="domain" description="YjeF N-terminal" evidence="21">
    <location>
        <begin position="9"/>
        <end position="218"/>
    </location>
</feature>
<organism evidence="22 23">
    <name type="scientific">Phorcysia thermohydrogeniphila</name>
    <dbReference type="NCBI Taxonomy" id="936138"/>
    <lineage>
        <taxon>Bacteria</taxon>
        <taxon>Pseudomonadati</taxon>
        <taxon>Aquificota</taxon>
        <taxon>Aquificia</taxon>
        <taxon>Desulfurobacteriales</taxon>
        <taxon>Desulfurobacteriaceae</taxon>
        <taxon>Phorcysia</taxon>
    </lineage>
</organism>
<dbReference type="NCBIfam" id="TIGR00197">
    <property type="entry name" value="yjeF_nterm"/>
    <property type="match status" value="1"/>
</dbReference>
<dbReference type="InterPro" id="IPR004443">
    <property type="entry name" value="YjeF_N_dom"/>
</dbReference>
<dbReference type="OrthoDB" id="9806925at2"/>
<dbReference type="InterPro" id="IPR000631">
    <property type="entry name" value="CARKD"/>
</dbReference>
<dbReference type="EC" id="4.2.1.136" evidence="19"/>
<dbReference type="PROSITE" id="PS51383">
    <property type="entry name" value="YJEF_C_3"/>
    <property type="match status" value="1"/>
</dbReference>
<keyword evidence="23" id="KW-1185">Reference proteome</keyword>
<evidence type="ECO:0000259" key="20">
    <source>
        <dbReference type="PROSITE" id="PS51383"/>
    </source>
</evidence>
<dbReference type="InterPro" id="IPR036652">
    <property type="entry name" value="YjeF_N_dom_sf"/>
</dbReference>
<evidence type="ECO:0000256" key="12">
    <source>
        <dbReference type="ARBA" id="ARBA00023239"/>
    </source>
</evidence>
<evidence type="ECO:0000256" key="9">
    <source>
        <dbReference type="ARBA" id="ARBA00022958"/>
    </source>
</evidence>
<dbReference type="AlphaFoldDB" id="A0A4R1GEH0"/>
<feature type="binding site" evidence="17">
    <location>
        <position position="453"/>
    </location>
    <ligand>
        <name>AMP</name>
        <dbReference type="ChEBI" id="CHEBI:456215"/>
    </ligand>
</feature>
<evidence type="ECO:0000256" key="14">
    <source>
        <dbReference type="ARBA" id="ARBA00025153"/>
    </source>
</evidence>
<comment type="similarity">
    <text evidence="4 19">In the C-terminal section; belongs to the NnrD/CARKD family.</text>
</comment>
<comment type="subunit">
    <text evidence="17">Homotetramer.</text>
</comment>
<evidence type="ECO:0000313" key="23">
    <source>
        <dbReference type="Proteomes" id="UP000295777"/>
    </source>
</evidence>
<evidence type="ECO:0000256" key="1">
    <source>
        <dbReference type="ARBA" id="ARBA00000013"/>
    </source>
</evidence>
<evidence type="ECO:0000256" key="4">
    <source>
        <dbReference type="ARBA" id="ARBA00009524"/>
    </source>
</evidence>
<feature type="binding site" evidence="18">
    <location>
        <position position="57"/>
    </location>
    <ligand>
        <name>K(+)</name>
        <dbReference type="ChEBI" id="CHEBI:29103"/>
    </ligand>
</feature>
<dbReference type="InterPro" id="IPR030677">
    <property type="entry name" value="Nnr"/>
</dbReference>
<dbReference type="PANTHER" id="PTHR12592:SF0">
    <property type="entry name" value="ATP-DEPENDENT (S)-NAD(P)H-HYDRATE DEHYDRATASE"/>
    <property type="match status" value="1"/>
</dbReference>
<evidence type="ECO:0000256" key="8">
    <source>
        <dbReference type="ARBA" id="ARBA00022857"/>
    </source>
</evidence>
<comment type="function">
    <text evidence="14 19">Bifunctional enzyme that catalyzes the epimerization of the S- and R-forms of NAD(P)HX and the dehydration of the S-form of NAD(P)HX at the expense of ADP, which is converted to AMP. This allows the repair of both epimers of NAD(P)HX, a damaged form of NAD(P)H that is a result of enzymatic or heat-dependent hydration.</text>
</comment>
<evidence type="ECO:0000313" key="22">
    <source>
        <dbReference type="EMBL" id="TCK06614.1"/>
    </source>
</evidence>
<keyword evidence="12 17" id="KW-0456">Lyase</keyword>
<dbReference type="PIRSF" id="PIRSF017184">
    <property type="entry name" value="Nnr"/>
    <property type="match status" value="1"/>
</dbReference>
<dbReference type="PROSITE" id="PS01049">
    <property type="entry name" value="YJEF_C_1"/>
    <property type="match status" value="1"/>
</dbReference>
<name>A0A4R1GEH0_9BACT</name>
<evidence type="ECO:0000256" key="6">
    <source>
        <dbReference type="ARBA" id="ARBA00022741"/>
    </source>
</evidence>
<comment type="cofactor">
    <cofactor evidence="17">
        <name>Mg(2+)</name>
        <dbReference type="ChEBI" id="CHEBI:18420"/>
    </cofactor>
</comment>
<dbReference type="InterPro" id="IPR017953">
    <property type="entry name" value="Carbohydrate_kinase_pred_CS"/>
</dbReference>
<comment type="catalytic activity">
    <reaction evidence="16 17 19">
        <text>(6S)-NADPHX + ADP = AMP + phosphate + NADPH + H(+)</text>
        <dbReference type="Rhea" id="RHEA:32235"/>
        <dbReference type="ChEBI" id="CHEBI:15378"/>
        <dbReference type="ChEBI" id="CHEBI:43474"/>
        <dbReference type="ChEBI" id="CHEBI:57783"/>
        <dbReference type="ChEBI" id="CHEBI:64076"/>
        <dbReference type="ChEBI" id="CHEBI:456215"/>
        <dbReference type="ChEBI" id="CHEBI:456216"/>
        <dbReference type="EC" id="4.2.1.136"/>
    </reaction>
</comment>
<dbReference type="HAMAP" id="MF_01965">
    <property type="entry name" value="NADHX_dehydratase"/>
    <property type="match status" value="1"/>
</dbReference>
<feature type="binding site" evidence="17">
    <location>
        <position position="263"/>
    </location>
    <ligand>
        <name>(6S)-NADPHX</name>
        <dbReference type="ChEBI" id="CHEBI:64076"/>
    </ligand>
</feature>
<protein>
    <recommendedName>
        <fullName evidence="19">Bifunctional NAD(P)H-hydrate repair enzyme</fullName>
    </recommendedName>
    <alternativeName>
        <fullName evidence="19">Nicotinamide nucleotide repair protein</fullName>
    </alternativeName>
    <domain>
        <recommendedName>
            <fullName evidence="19">ADP-dependent (S)-NAD(P)H-hydrate dehydratase</fullName>
            <ecNumber evidence="19">4.2.1.136</ecNumber>
        </recommendedName>
        <alternativeName>
            <fullName evidence="19">ADP-dependent NAD(P)HX dehydratase</fullName>
        </alternativeName>
    </domain>
    <domain>
        <recommendedName>
            <fullName evidence="19">NAD(P)H-hydrate epimerase</fullName>
            <ecNumber evidence="19">5.1.99.6</ecNumber>
        </recommendedName>
    </domain>
</protein>
<comment type="caution">
    <text evidence="22">The sequence shown here is derived from an EMBL/GenBank/DDBJ whole genome shotgun (WGS) entry which is preliminary data.</text>
</comment>
<evidence type="ECO:0000256" key="17">
    <source>
        <dbReference type="HAMAP-Rule" id="MF_01965"/>
    </source>
</evidence>
<dbReference type="GO" id="GO:0005524">
    <property type="term" value="F:ATP binding"/>
    <property type="evidence" value="ECO:0007669"/>
    <property type="project" value="UniProtKB-UniRule"/>
</dbReference>
<feature type="binding site" evidence="18">
    <location>
        <begin position="56"/>
        <end position="60"/>
    </location>
    <ligand>
        <name>(6S)-NADPHX</name>
        <dbReference type="ChEBI" id="CHEBI:64076"/>
    </ligand>
</feature>
<dbReference type="GO" id="GO:0110051">
    <property type="term" value="P:metabolite repair"/>
    <property type="evidence" value="ECO:0007669"/>
    <property type="project" value="TreeGrafter"/>
</dbReference>
<evidence type="ECO:0000256" key="2">
    <source>
        <dbReference type="ARBA" id="ARBA00000909"/>
    </source>
</evidence>
<comment type="similarity">
    <text evidence="17">Belongs to the NnrD/CARKD family.</text>
</comment>
<evidence type="ECO:0000259" key="21">
    <source>
        <dbReference type="PROSITE" id="PS51385"/>
    </source>
</evidence>
<sequence>MRVTTAEEMRNLDRETIEVLGIPGIVLMENAARGVVSVIYSKVKGNSAVIVCGKGNNGGDGLAVARNLYNLGYDVEVVLTAEIEELKGDAKINAEVLSKLPVPIHVVKSESQLIEVYSLLKNADFIVDAIFGTGLQRPAEGFYKSLIEVINKSGKTVVAVDIPSGLFSDTGEIIGTHVTAEITVTFGFPKIAHIMPPACNYVGELYVVDISIPEDIPFILGPERYLLTLDEVAFTYPERDVMSHKYTFGHVAVVGGSAGKTGAPVMAAEGALRAGAGLSTVIVPASLNPIFETKLTEVMSIPVPDTSKGHFGIEAIERVSKIIAEGKFSAVVVGPGLGNEPETFEFAREFIRNCKKPMVIDADGINALAESPEILKAKTQEVIITPHIGEFSRLSGLSKEEILRAPHEVASEFAKEYGVTVVLKSGRTVVATPEGKTYINVIGNPGMATAGTGDVLSGVIGALLGMGVEAEDAAKFGVFLHSLAGDLAAEELTQEALKACDIIDFLPGAIKRVKEREVNPIRHSLPFVTHLREIVGA</sequence>
<evidence type="ECO:0000256" key="16">
    <source>
        <dbReference type="ARBA" id="ARBA00049209"/>
    </source>
</evidence>
<dbReference type="PANTHER" id="PTHR12592">
    <property type="entry name" value="ATP-DEPENDENT (S)-NAD(P)H-HYDRATE DEHYDRATASE FAMILY MEMBER"/>
    <property type="match status" value="1"/>
</dbReference>
<feature type="binding site" evidence="18">
    <location>
        <position position="164"/>
    </location>
    <ligand>
        <name>K(+)</name>
        <dbReference type="ChEBI" id="CHEBI:29103"/>
    </ligand>
</feature>
<comment type="catalytic activity">
    <reaction evidence="1 18 19">
        <text>(6R)-NADHX = (6S)-NADHX</text>
        <dbReference type="Rhea" id="RHEA:32215"/>
        <dbReference type="ChEBI" id="CHEBI:64074"/>
        <dbReference type="ChEBI" id="CHEBI:64075"/>
        <dbReference type="EC" id="5.1.99.6"/>
    </reaction>
</comment>
<keyword evidence="5 18" id="KW-0479">Metal-binding</keyword>
<keyword evidence="6 17" id="KW-0547">Nucleotide-binding</keyword>
<dbReference type="GO" id="GO:0052856">
    <property type="term" value="F:NAD(P)HX epimerase activity"/>
    <property type="evidence" value="ECO:0007669"/>
    <property type="project" value="UniProtKB-UniRule"/>
</dbReference>
<feature type="binding site" evidence="17">
    <location>
        <position position="387"/>
    </location>
    <ligand>
        <name>(6S)-NADPHX</name>
        <dbReference type="ChEBI" id="CHEBI:64076"/>
    </ligand>
</feature>
<dbReference type="CDD" id="cd01171">
    <property type="entry name" value="YXKO-related"/>
    <property type="match status" value="1"/>
</dbReference>
<evidence type="ECO:0000256" key="13">
    <source>
        <dbReference type="ARBA" id="ARBA00023268"/>
    </source>
</evidence>
<comment type="catalytic activity">
    <reaction evidence="2 18 19">
        <text>(6R)-NADPHX = (6S)-NADPHX</text>
        <dbReference type="Rhea" id="RHEA:32227"/>
        <dbReference type="ChEBI" id="CHEBI:64076"/>
        <dbReference type="ChEBI" id="CHEBI:64077"/>
        <dbReference type="EC" id="5.1.99.6"/>
    </reaction>
</comment>
<reference evidence="22 23" key="1">
    <citation type="submission" date="2019-03" db="EMBL/GenBank/DDBJ databases">
        <title>Genomic Encyclopedia of Archaeal and Bacterial Type Strains, Phase II (KMG-II): from individual species to whole genera.</title>
        <authorList>
            <person name="Goeker M."/>
        </authorList>
    </citation>
    <scope>NUCLEOTIDE SEQUENCE [LARGE SCALE GENOMIC DNA]</scope>
    <source>
        <strain evidence="22 23">DSM 24425</strain>
    </source>
</reference>
<dbReference type="Gene3D" id="3.40.1190.20">
    <property type="match status" value="1"/>
</dbReference>
<feature type="binding site" evidence="18">
    <location>
        <position position="143"/>
    </location>
    <ligand>
        <name>(6S)-NADPHX</name>
        <dbReference type="ChEBI" id="CHEBI:64076"/>
    </ligand>
</feature>
<keyword evidence="11 18" id="KW-0413">Isomerase</keyword>
<dbReference type="SUPFAM" id="SSF64153">
    <property type="entry name" value="YjeF N-terminal domain-like"/>
    <property type="match status" value="1"/>
</dbReference>
<feature type="binding site" evidence="18">
    <location>
        <position position="128"/>
    </location>
    <ligand>
        <name>K(+)</name>
        <dbReference type="ChEBI" id="CHEBI:29103"/>
    </ligand>
</feature>
<dbReference type="RefSeq" id="WP_132525317.1">
    <property type="nucleotide sequence ID" value="NZ_SMFV01000001.1"/>
</dbReference>
<feature type="binding site" evidence="17">
    <location>
        <begin position="424"/>
        <end position="428"/>
    </location>
    <ligand>
        <name>AMP</name>
        <dbReference type="ChEBI" id="CHEBI:456215"/>
    </ligand>
</feature>
<dbReference type="HAMAP" id="MF_01966">
    <property type="entry name" value="NADHX_epimerase"/>
    <property type="match status" value="1"/>
</dbReference>
<dbReference type="Pfam" id="PF03853">
    <property type="entry name" value="YjeF_N"/>
    <property type="match status" value="1"/>
</dbReference>
<evidence type="ECO:0000256" key="19">
    <source>
        <dbReference type="PIRNR" id="PIRNR017184"/>
    </source>
</evidence>
<dbReference type="Gene3D" id="3.40.50.10260">
    <property type="entry name" value="YjeF N-terminal domain"/>
    <property type="match status" value="1"/>
</dbReference>
<dbReference type="Proteomes" id="UP000295777">
    <property type="component" value="Unassembled WGS sequence"/>
</dbReference>
<dbReference type="PROSITE" id="PS51385">
    <property type="entry name" value="YJEF_N"/>
    <property type="match status" value="1"/>
</dbReference>
<dbReference type="GO" id="GO:0052855">
    <property type="term" value="F:ADP-dependent NAD(P)H-hydrate dehydratase activity"/>
    <property type="evidence" value="ECO:0007669"/>
    <property type="project" value="UniProtKB-UniRule"/>
</dbReference>
<accession>A0A4R1GEH0</accession>
<feature type="binding site" evidence="18">
    <location>
        <position position="161"/>
    </location>
    <ligand>
        <name>(6S)-NADPHX</name>
        <dbReference type="ChEBI" id="CHEBI:64076"/>
    </ligand>
</feature>
<dbReference type="NCBIfam" id="TIGR00196">
    <property type="entry name" value="yjeF_cterm"/>
    <property type="match status" value="1"/>
</dbReference>
<keyword evidence="9 18" id="KW-0630">Potassium</keyword>
<keyword evidence="13" id="KW-0511">Multifunctional enzyme</keyword>
<comment type="function">
    <text evidence="18">Catalyzes the epimerization of the S- and R-forms of NAD(P)HX, a damaged form of NAD(P)H that is a result of enzymatic or heat-dependent hydration. This is a prerequisite for the S-specific NAD(P)H-hydrate dehydratase to allow the repair of both epimers of NAD(P)HX.</text>
</comment>
<dbReference type="EC" id="5.1.99.6" evidence="19"/>
<keyword evidence="8 17" id="KW-0521">NADP</keyword>
<feature type="domain" description="YjeF C-terminal" evidence="20">
    <location>
        <begin position="228"/>
        <end position="513"/>
    </location>
</feature>
<evidence type="ECO:0000256" key="5">
    <source>
        <dbReference type="ARBA" id="ARBA00022723"/>
    </source>
</evidence>
<dbReference type="PROSITE" id="PS01050">
    <property type="entry name" value="YJEF_C_2"/>
    <property type="match status" value="1"/>
</dbReference>
<evidence type="ECO:0000256" key="18">
    <source>
        <dbReference type="HAMAP-Rule" id="MF_01966"/>
    </source>
</evidence>
<dbReference type="Pfam" id="PF01256">
    <property type="entry name" value="Carb_kinase"/>
    <property type="match status" value="1"/>
</dbReference>
<evidence type="ECO:0000256" key="10">
    <source>
        <dbReference type="ARBA" id="ARBA00023027"/>
    </source>
</evidence>